<dbReference type="Pfam" id="PF00085">
    <property type="entry name" value="Thioredoxin"/>
    <property type="match status" value="1"/>
</dbReference>
<reference evidence="5" key="1">
    <citation type="submission" date="2021-01" db="EMBL/GenBank/DDBJ databases">
        <authorList>
            <person name="Corre E."/>
            <person name="Pelletier E."/>
            <person name="Niang G."/>
            <person name="Scheremetjew M."/>
            <person name="Finn R."/>
            <person name="Kale V."/>
            <person name="Holt S."/>
            <person name="Cochrane G."/>
            <person name="Meng A."/>
            <person name="Brown T."/>
            <person name="Cohen L."/>
        </authorList>
    </citation>
    <scope>NUCLEOTIDE SEQUENCE</scope>
    <source>
        <strain evidence="5">DIVA3 518/3/11/1/6</strain>
    </source>
</reference>
<dbReference type="AlphaFoldDB" id="A0A7S4IUF5"/>
<evidence type="ECO:0000256" key="3">
    <source>
        <dbReference type="ARBA" id="ARBA00023157"/>
    </source>
</evidence>
<dbReference type="PROSITE" id="PS51352">
    <property type="entry name" value="THIOREDOXIN_2"/>
    <property type="match status" value="1"/>
</dbReference>
<protein>
    <recommendedName>
        <fullName evidence="4">Thioredoxin domain-containing protein</fullName>
    </recommendedName>
</protein>
<proteinExistence type="predicted"/>
<evidence type="ECO:0000256" key="2">
    <source>
        <dbReference type="ARBA" id="ARBA00022982"/>
    </source>
</evidence>
<keyword evidence="2" id="KW-0249">Electron transport</keyword>
<dbReference type="PANTHER" id="PTHR45663">
    <property type="entry name" value="GEO12009P1"/>
    <property type="match status" value="1"/>
</dbReference>
<dbReference type="EMBL" id="HBKP01024662">
    <property type="protein sequence ID" value="CAE2240016.1"/>
    <property type="molecule type" value="Transcribed_RNA"/>
</dbReference>
<dbReference type="Gene3D" id="3.40.30.10">
    <property type="entry name" value="Glutaredoxin"/>
    <property type="match status" value="1"/>
</dbReference>
<evidence type="ECO:0000259" key="4">
    <source>
        <dbReference type="PROSITE" id="PS51352"/>
    </source>
</evidence>
<gene>
    <name evidence="5" type="ORF">VSP0166_LOCUS17190</name>
</gene>
<dbReference type="CDD" id="cd02947">
    <property type="entry name" value="TRX_family"/>
    <property type="match status" value="1"/>
</dbReference>
<organism evidence="5">
    <name type="scientific">Vannella robusta</name>
    <dbReference type="NCBI Taxonomy" id="1487602"/>
    <lineage>
        <taxon>Eukaryota</taxon>
        <taxon>Amoebozoa</taxon>
        <taxon>Discosea</taxon>
        <taxon>Flabellinia</taxon>
        <taxon>Vannellidae</taxon>
        <taxon>Vannella</taxon>
    </lineage>
</organism>
<feature type="domain" description="Thioredoxin" evidence="4">
    <location>
        <begin position="7"/>
        <end position="126"/>
    </location>
</feature>
<name>A0A7S4IUF5_9EUKA</name>
<evidence type="ECO:0000313" key="5">
    <source>
        <dbReference type="EMBL" id="CAE2240016.1"/>
    </source>
</evidence>
<keyword evidence="1" id="KW-0813">Transport</keyword>
<dbReference type="PROSITE" id="PS00194">
    <property type="entry name" value="THIOREDOXIN_1"/>
    <property type="match status" value="1"/>
</dbReference>
<dbReference type="GO" id="GO:0005737">
    <property type="term" value="C:cytoplasm"/>
    <property type="evidence" value="ECO:0007669"/>
    <property type="project" value="TreeGrafter"/>
</dbReference>
<dbReference type="InterPro" id="IPR013766">
    <property type="entry name" value="Thioredoxin_domain"/>
</dbReference>
<dbReference type="PRINTS" id="PR00421">
    <property type="entry name" value="THIOREDOXIN"/>
</dbReference>
<sequence>MLRSAGRAVSRSFVQLRFASTKLEGKDWKAKVIENSKPTVVDFYASWCGPCKTLGPVMDNVHEQYKDKVDFYVLDVDSVDAQPILQEMKLTSIPDVRLFHKGKETDRFVGNLPEKAVTEFFANAAKLTE</sequence>
<accession>A0A7S4IUF5</accession>
<keyword evidence="3" id="KW-1015">Disulfide bond</keyword>
<dbReference type="InterPro" id="IPR017937">
    <property type="entry name" value="Thioredoxin_CS"/>
</dbReference>
<dbReference type="PANTHER" id="PTHR45663:SF11">
    <property type="entry name" value="GEO12009P1"/>
    <property type="match status" value="1"/>
</dbReference>
<dbReference type="SUPFAM" id="SSF52833">
    <property type="entry name" value="Thioredoxin-like"/>
    <property type="match status" value="1"/>
</dbReference>
<dbReference type="GO" id="GO:0015035">
    <property type="term" value="F:protein-disulfide reductase activity"/>
    <property type="evidence" value="ECO:0007669"/>
    <property type="project" value="TreeGrafter"/>
</dbReference>
<evidence type="ECO:0000256" key="1">
    <source>
        <dbReference type="ARBA" id="ARBA00022448"/>
    </source>
</evidence>
<dbReference type="InterPro" id="IPR036249">
    <property type="entry name" value="Thioredoxin-like_sf"/>
</dbReference>